<sequence>MRAATAAAAPTGTHRPPAPTAPAPRHRARPRTATAPGQPVSPLLARLGGLPARAVPAPGEDLVAALEEVLASERSLEAQADPLLELLYDAVPLLPAAQRRGALRAKRAVFHGRPCALEAATLSVLPDPLPAAVRAWDEAVEALRRAGEVLEAAVEADMRASGALLSAGLDDEHYLGALAVAAPGLVAAVERRGARVEDPRMVRTLYSFATRAALKASPFASLTTVSEAGRPARGRRRATVAAHLAHGMLLALARELDPDSGVELQAVPVRRAQDPHSPQGLALVAEHDYAEGMVFRTEQVLPERWTRAAHAALGADPVPVGRAIRAVGGPDPRRRLARLLASGAVRVVVPWTRGESPFPALEAVMSERQRRAWGPDRDRLSEAATAVAGAGAARRAELLIGVREVAERVFPDGELGQRPGGLLYEDCEAAAEAPDPLALPAVSQDVATLCEIVGPWVTRSRMYDLMVERFVARYGSGGVCTEPLGFLMSLAHAPDGDMEMLRAAGADYAAGPDPDRAALPGGPSAAPRHLGAYIQPVASSWEDYAAGRGLTVVNAFTTGNGALQARFHRLLGRGYRERLARGLRSAWGLDRVLEIEVSAECNTGQAVCSGVLPALGLPGEPASPGAVPLETLRIVHDPVDSTLAVVDAHGPVGLAYLGLTPQHLLGGYLSWLVLLSDPWVRLPPASDHWTSRRRGAGGPMPDEPVHEPRSVSGRLVTRRESWTFPAQDLAGVLEEDLALSLVQVARLRERWGLPAEVFVHQHMSTPGATYDEHKPRYVDLRSPVSLLALRGWIDPRARHLSVVEALPARRELLGRTAQGQETVIEYLLALQWPKVVGGRS</sequence>
<feature type="region of interest" description="Disordered" evidence="1">
    <location>
        <begin position="687"/>
        <end position="711"/>
    </location>
</feature>
<feature type="compositionally biased region" description="Low complexity" evidence="1">
    <location>
        <begin position="1"/>
        <end position="15"/>
    </location>
</feature>
<name>A0A448HHH9_9ACTO</name>
<feature type="region of interest" description="Disordered" evidence="1">
    <location>
        <begin position="1"/>
        <end position="42"/>
    </location>
</feature>
<evidence type="ECO:0000256" key="1">
    <source>
        <dbReference type="SAM" id="MobiDB-lite"/>
    </source>
</evidence>
<dbReference type="AlphaFoldDB" id="A0A448HHH9"/>
<proteinExistence type="predicted"/>
<protein>
    <submittedName>
        <fullName evidence="2">Lantibiotic dehydratase, C terminus</fullName>
    </submittedName>
</protein>
<organism evidence="2 3">
    <name type="scientific">Actinomyces howellii</name>
    <dbReference type="NCBI Taxonomy" id="52771"/>
    <lineage>
        <taxon>Bacteria</taxon>
        <taxon>Bacillati</taxon>
        <taxon>Actinomycetota</taxon>
        <taxon>Actinomycetes</taxon>
        <taxon>Actinomycetales</taxon>
        <taxon>Actinomycetaceae</taxon>
        <taxon>Actinomyces</taxon>
    </lineage>
</organism>
<dbReference type="EMBL" id="LR134350">
    <property type="protein sequence ID" value="VEG28612.1"/>
    <property type="molecule type" value="Genomic_DNA"/>
</dbReference>
<dbReference type="KEGG" id="ahw:NCTC11636_01629"/>
<dbReference type="Proteomes" id="UP000266895">
    <property type="component" value="Chromosome"/>
</dbReference>
<gene>
    <name evidence="2" type="ORF">NCTC11636_01629</name>
</gene>
<keyword evidence="3" id="KW-1185">Reference proteome</keyword>
<accession>A0A448HHH9</accession>
<evidence type="ECO:0000313" key="2">
    <source>
        <dbReference type="EMBL" id="VEG28612.1"/>
    </source>
</evidence>
<reference evidence="2 3" key="1">
    <citation type="submission" date="2018-12" db="EMBL/GenBank/DDBJ databases">
        <authorList>
            <consortium name="Pathogen Informatics"/>
        </authorList>
    </citation>
    <scope>NUCLEOTIDE SEQUENCE [LARGE SCALE GENOMIC DNA]</scope>
    <source>
        <strain evidence="2 3">NCTC11636</strain>
    </source>
</reference>
<feature type="compositionally biased region" description="Low complexity" evidence="1">
    <location>
        <begin position="31"/>
        <end position="42"/>
    </location>
</feature>
<evidence type="ECO:0000313" key="3">
    <source>
        <dbReference type="Proteomes" id="UP000266895"/>
    </source>
</evidence>